<organism evidence="5 6">
    <name type="scientific">Candidatus Gottesmanbacteria bacterium GW2011_GWB1_49_7</name>
    <dbReference type="NCBI Taxonomy" id="1618448"/>
    <lineage>
        <taxon>Bacteria</taxon>
        <taxon>Candidatus Gottesmaniibacteriota</taxon>
    </lineage>
</organism>
<feature type="compositionally biased region" description="Polar residues" evidence="3">
    <location>
        <begin position="215"/>
        <end position="227"/>
    </location>
</feature>
<proteinExistence type="predicted"/>
<reference evidence="5 6" key="1">
    <citation type="journal article" date="2015" name="Nature">
        <title>rRNA introns, odd ribosomes, and small enigmatic genomes across a large radiation of phyla.</title>
        <authorList>
            <person name="Brown C.T."/>
            <person name="Hug L.A."/>
            <person name="Thomas B.C."/>
            <person name="Sharon I."/>
            <person name="Castelle C.J."/>
            <person name="Singh A."/>
            <person name="Wilkins M.J."/>
            <person name="Williams K.H."/>
            <person name="Banfield J.F."/>
        </authorList>
    </citation>
    <scope>NUCLEOTIDE SEQUENCE [LARGE SCALE GENOMIC DNA]</scope>
</reference>
<evidence type="ECO:0000256" key="3">
    <source>
        <dbReference type="SAM" id="MobiDB-lite"/>
    </source>
</evidence>
<dbReference type="Pfam" id="PF13385">
    <property type="entry name" value="Laminin_G_3"/>
    <property type="match status" value="1"/>
</dbReference>
<sequence length="338" mass="34725">MNTHSLDLELSSSQYASRADTASLSQTGDISIEAWIKLEQLPSTAGSRFTIAAKFQDTPSEKRSYRFAISSTDKLEITWSADGTANNFAAWVADAALSGAGVWIHVAVTVDVSTETAVIYVNGSSVAVTKTSDVGAATSIHDNDAIFSIGNTPETTTAAFFDGLLDEIRLWSDIRTGTEITNNYQAELIGNEAGLVGYWKLNNDYNDETANNNDLSPNNSPVFSTDVPTGFESPSLSPSQSPSQSPSVSGSASASASSSASASKSLSPSSSASASGSASGSASASASESKSLSPSSSASASGSASESASASASPSPAEYTNKYSTTGNTYTDKYSSTL</sequence>
<feature type="region of interest" description="Disordered" evidence="3">
    <location>
        <begin position="209"/>
        <end position="338"/>
    </location>
</feature>
<dbReference type="InterPro" id="IPR006558">
    <property type="entry name" value="LamG-like"/>
</dbReference>
<evidence type="ECO:0000256" key="1">
    <source>
        <dbReference type="ARBA" id="ARBA00022729"/>
    </source>
</evidence>
<dbReference type="InterPro" id="IPR013320">
    <property type="entry name" value="ConA-like_dom_sf"/>
</dbReference>
<keyword evidence="1" id="KW-0732">Signal</keyword>
<accession>A0A0G1VTV7</accession>
<dbReference type="Proteomes" id="UP000034588">
    <property type="component" value="Unassembled WGS sequence"/>
</dbReference>
<feature type="compositionally biased region" description="Polar residues" evidence="3">
    <location>
        <begin position="321"/>
        <end position="338"/>
    </location>
</feature>
<evidence type="ECO:0000256" key="2">
    <source>
        <dbReference type="ARBA" id="ARBA00023157"/>
    </source>
</evidence>
<keyword evidence="2" id="KW-1015">Disulfide bond</keyword>
<evidence type="ECO:0000313" key="5">
    <source>
        <dbReference type="EMBL" id="KKW09891.1"/>
    </source>
</evidence>
<evidence type="ECO:0000313" key="6">
    <source>
        <dbReference type="Proteomes" id="UP000034588"/>
    </source>
</evidence>
<feature type="compositionally biased region" description="Low complexity" evidence="3">
    <location>
        <begin position="233"/>
        <end position="317"/>
    </location>
</feature>
<dbReference type="AlphaFoldDB" id="A0A0G1VTV7"/>
<dbReference type="PATRIC" id="fig|1618448.3.peg.1169"/>
<feature type="domain" description="LamG-like jellyroll fold" evidence="4">
    <location>
        <begin position="28"/>
        <end position="178"/>
    </location>
</feature>
<dbReference type="Gene3D" id="2.60.120.200">
    <property type="match status" value="1"/>
</dbReference>
<comment type="caution">
    <text evidence="5">The sequence shown here is derived from an EMBL/GenBank/DDBJ whole genome shotgun (WGS) entry which is preliminary data.</text>
</comment>
<dbReference type="SUPFAM" id="SSF49899">
    <property type="entry name" value="Concanavalin A-like lectins/glucanases"/>
    <property type="match status" value="1"/>
</dbReference>
<name>A0A0G1VTV7_9BACT</name>
<evidence type="ECO:0000259" key="4">
    <source>
        <dbReference type="SMART" id="SM00560"/>
    </source>
</evidence>
<dbReference type="EMBL" id="LCQD01000051">
    <property type="protein sequence ID" value="KKW09891.1"/>
    <property type="molecule type" value="Genomic_DNA"/>
</dbReference>
<dbReference type="SMART" id="SM00560">
    <property type="entry name" value="LamGL"/>
    <property type="match status" value="1"/>
</dbReference>
<gene>
    <name evidence="5" type="ORF">UY48_C0051G0008</name>
</gene>
<protein>
    <submittedName>
        <fullName evidence="5">Serine threonine rich antigen</fullName>
    </submittedName>
</protein>